<dbReference type="Proteomes" id="UP000538566">
    <property type="component" value="Unassembled WGS sequence"/>
</dbReference>
<dbReference type="EMBL" id="JACHOA010000009">
    <property type="protein sequence ID" value="MBB4615598.1"/>
    <property type="molecule type" value="Genomic_DNA"/>
</dbReference>
<keyword evidence="1" id="KW-0472">Membrane</keyword>
<dbReference type="OrthoDB" id="8374816at2"/>
<name>A0A7W7AEK8_9SPHN</name>
<keyword evidence="1" id="KW-0812">Transmembrane</keyword>
<accession>A0A7W7AEK8</accession>
<comment type="caution">
    <text evidence="2">The sequence shown here is derived from an EMBL/GenBank/DDBJ whole genome shotgun (WGS) entry which is preliminary data.</text>
</comment>
<gene>
    <name evidence="2" type="ORF">GGR37_003894</name>
</gene>
<evidence type="ECO:0000313" key="3">
    <source>
        <dbReference type="Proteomes" id="UP000538566"/>
    </source>
</evidence>
<keyword evidence="1" id="KW-1133">Transmembrane helix</keyword>
<evidence type="ECO:0000256" key="1">
    <source>
        <dbReference type="SAM" id="Phobius"/>
    </source>
</evidence>
<feature type="transmembrane region" description="Helical" evidence="1">
    <location>
        <begin position="7"/>
        <end position="29"/>
    </location>
</feature>
<protein>
    <recommendedName>
        <fullName evidence="4">MYXO-CTERM domain-containing protein</fullName>
    </recommendedName>
</protein>
<keyword evidence="3" id="KW-1185">Reference proteome</keyword>
<organism evidence="2 3">
    <name type="scientific">Novosphingobium taihuense</name>
    <dbReference type="NCBI Taxonomy" id="260085"/>
    <lineage>
        <taxon>Bacteria</taxon>
        <taxon>Pseudomonadati</taxon>
        <taxon>Pseudomonadota</taxon>
        <taxon>Alphaproteobacteria</taxon>
        <taxon>Sphingomonadales</taxon>
        <taxon>Sphingomonadaceae</taxon>
        <taxon>Novosphingobium</taxon>
    </lineage>
</organism>
<proteinExistence type="predicted"/>
<evidence type="ECO:0000313" key="2">
    <source>
        <dbReference type="EMBL" id="MBB4615598.1"/>
    </source>
</evidence>
<evidence type="ECO:0008006" key="4">
    <source>
        <dbReference type="Google" id="ProtNLM"/>
    </source>
</evidence>
<reference evidence="2 3" key="1">
    <citation type="submission" date="2020-08" db="EMBL/GenBank/DDBJ databases">
        <title>Genomic Encyclopedia of Type Strains, Phase IV (KMG-IV): sequencing the most valuable type-strain genomes for metagenomic binning, comparative biology and taxonomic classification.</title>
        <authorList>
            <person name="Goeker M."/>
        </authorList>
    </citation>
    <scope>NUCLEOTIDE SEQUENCE [LARGE SCALE GENOMIC DNA]</scope>
    <source>
        <strain evidence="2 3">DSM 17507</strain>
    </source>
</reference>
<sequence>MTTILRIFGIAALLMGGLWVGQGLGLIMWPSSSFMLAQTQWAYIGAGLMLIGVLALWRAGKRGR</sequence>
<feature type="transmembrane region" description="Helical" evidence="1">
    <location>
        <begin position="41"/>
        <end position="59"/>
    </location>
</feature>
<dbReference type="RefSeq" id="WP_144907223.1">
    <property type="nucleotide sequence ID" value="NZ_JACHOA010000009.1"/>
</dbReference>
<dbReference type="AlphaFoldDB" id="A0A7W7AEK8"/>